<dbReference type="GO" id="GO:0016020">
    <property type="term" value="C:membrane"/>
    <property type="evidence" value="ECO:0007669"/>
    <property type="project" value="InterPro"/>
</dbReference>
<dbReference type="KEGG" id="fwa:DCMF_02145"/>
<protein>
    <recommendedName>
        <fullName evidence="4">SLH domain-containing protein</fullName>
    </recommendedName>
</protein>
<dbReference type="Gene3D" id="2.60.40.10">
    <property type="entry name" value="Immunoglobulins"/>
    <property type="match status" value="1"/>
</dbReference>
<keyword evidence="6" id="KW-1185">Reference proteome</keyword>
<dbReference type="Pfam" id="PF00395">
    <property type="entry name" value="SLH"/>
    <property type="match status" value="3"/>
</dbReference>
<organism evidence="5 6">
    <name type="scientific">Formimonas warabiya</name>
    <dbReference type="NCBI Taxonomy" id="1761012"/>
    <lineage>
        <taxon>Bacteria</taxon>
        <taxon>Bacillati</taxon>
        <taxon>Bacillota</taxon>
        <taxon>Clostridia</taxon>
        <taxon>Eubacteriales</taxon>
        <taxon>Peptococcaceae</taxon>
        <taxon>Candidatus Formimonas</taxon>
    </lineage>
</organism>
<feature type="chain" id="PRO_5018297319" description="SLH domain-containing protein" evidence="3">
    <location>
        <begin position="27"/>
        <end position="608"/>
    </location>
</feature>
<dbReference type="AlphaFoldDB" id="A0A3G1KMS1"/>
<dbReference type="Pfam" id="PF05345">
    <property type="entry name" value="He_PIG"/>
    <property type="match status" value="1"/>
</dbReference>
<dbReference type="SUPFAM" id="SSF49313">
    <property type="entry name" value="Cadherin-like"/>
    <property type="match status" value="1"/>
</dbReference>
<dbReference type="InterPro" id="IPR013783">
    <property type="entry name" value="Ig-like_fold"/>
</dbReference>
<evidence type="ECO:0000313" key="6">
    <source>
        <dbReference type="Proteomes" id="UP000323521"/>
    </source>
</evidence>
<feature type="domain" description="SLH" evidence="4">
    <location>
        <begin position="490"/>
        <end position="549"/>
    </location>
</feature>
<evidence type="ECO:0000259" key="4">
    <source>
        <dbReference type="PROSITE" id="PS51272"/>
    </source>
</evidence>
<evidence type="ECO:0000313" key="5">
    <source>
        <dbReference type="EMBL" id="ATW23754.1"/>
    </source>
</evidence>
<dbReference type="PROSITE" id="PS51272">
    <property type="entry name" value="SLH"/>
    <property type="match status" value="3"/>
</dbReference>
<feature type="domain" description="SLH" evidence="4">
    <location>
        <begin position="554"/>
        <end position="608"/>
    </location>
</feature>
<evidence type="ECO:0000256" key="3">
    <source>
        <dbReference type="SAM" id="SignalP"/>
    </source>
</evidence>
<evidence type="ECO:0000256" key="2">
    <source>
        <dbReference type="SAM" id="MobiDB-lite"/>
    </source>
</evidence>
<proteinExistence type="predicted"/>
<dbReference type="RefSeq" id="WP_148132917.1">
    <property type="nucleotide sequence ID" value="NZ_CP017634.1"/>
</dbReference>
<dbReference type="InterPro" id="IPR015919">
    <property type="entry name" value="Cadherin-like_sf"/>
</dbReference>
<name>A0A3G1KMS1_FORW1</name>
<accession>A0A3G1KMS1</accession>
<sequence>MMKCKGIILFIGLYLLLALFPSAASAVETNGYTLILTENWRLTDDLDLNVPENATLTIDGHNTYYIYEFGGALINNGAGNVVLKDTILYPAGETEVRSLFITTAALPAARAGSTYSQTIEKSYTGDSTVTFSATGLPEGLSIDPGTGLISGTPASGANANSPYSVEVTATVGAGTLTATLTGALAATKRYSLAVNAAYSDDGDDDDHSGRSGGGASSTPAPTYKADVSGSGKAISLPVTVDTDSNSATVDVDIEQGNLFNSQKIVRITVPSIPNVNNYTLDLPADYLSKPDGEGILTFNTDVASVSIPENMLAGVEGNEAGITIGKGDISGLPDSVKAAIGTKPLIRLTLTMDGRQTEWNNPDAPVTVTIPYTPTAAELATPESIVIWYIDGSGNAVSVPNGHYDPVTGTVTFTTTHFSDYAVVYNKVSFNDVPAGAWYNKAVSFIAARGITGGKGGGNYDPDARLTRGDFLVLLMKSYDIASDANPTDNFSDAGNTYYTGYLAAAKRLGISDSVGNNRYAPAREITRQEMFTLLYNTLKVIHQSPQGGSGKTLSDFTDAGQIESWAKDAMTLLVETGTIGGNAGRLTPTSAMTRAEMAQVLCNLLSK</sequence>
<feature type="domain" description="SLH" evidence="4">
    <location>
        <begin position="426"/>
        <end position="489"/>
    </location>
</feature>
<dbReference type="GO" id="GO:0005509">
    <property type="term" value="F:calcium ion binding"/>
    <property type="evidence" value="ECO:0007669"/>
    <property type="project" value="InterPro"/>
</dbReference>
<feature type="region of interest" description="Disordered" evidence="2">
    <location>
        <begin position="199"/>
        <end position="228"/>
    </location>
</feature>
<evidence type="ECO:0000256" key="1">
    <source>
        <dbReference type="ARBA" id="ARBA00022737"/>
    </source>
</evidence>
<keyword evidence="3" id="KW-0732">Signal</keyword>
<dbReference type="InterPro" id="IPR001119">
    <property type="entry name" value="SLH_dom"/>
</dbReference>
<reference evidence="5 6" key="1">
    <citation type="submission" date="2016-10" db="EMBL/GenBank/DDBJ databases">
        <title>Complete Genome Sequence of Peptococcaceae strain DCMF.</title>
        <authorList>
            <person name="Edwards R.J."/>
            <person name="Holland S.I."/>
            <person name="Deshpande N.P."/>
            <person name="Wong Y.K."/>
            <person name="Ertan H."/>
            <person name="Manefield M."/>
            <person name="Russell T.L."/>
            <person name="Lee M.J."/>
        </authorList>
    </citation>
    <scope>NUCLEOTIDE SEQUENCE [LARGE SCALE GENOMIC DNA]</scope>
    <source>
        <strain evidence="5 6">DCMF</strain>
    </source>
</reference>
<keyword evidence="1" id="KW-0677">Repeat</keyword>
<dbReference type="Proteomes" id="UP000323521">
    <property type="component" value="Chromosome"/>
</dbReference>
<dbReference type="EMBL" id="CP017634">
    <property type="protein sequence ID" value="ATW23754.1"/>
    <property type="molecule type" value="Genomic_DNA"/>
</dbReference>
<gene>
    <name evidence="5" type="ORF">DCMF_02145</name>
</gene>
<dbReference type="OrthoDB" id="9798386at2"/>
<feature type="signal peptide" evidence="3">
    <location>
        <begin position="1"/>
        <end position="26"/>
    </location>
</feature>